<reference evidence="2" key="2">
    <citation type="journal article" date="2023" name="IMA Fungus">
        <title>Comparative genomic study of the Penicillium genus elucidates a diverse pangenome and 15 lateral gene transfer events.</title>
        <authorList>
            <person name="Petersen C."/>
            <person name="Sorensen T."/>
            <person name="Nielsen M.R."/>
            <person name="Sondergaard T.E."/>
            <person name="Sorensen J.L."/>
            <person name="Fitzpatrick D.A."/>
            <person name="Frisvad J.C."/>
            <person name="Nielsen K.L."/>
        </authorList>
    </citation>
    <scope>NUCLEOTIDE SEQUENCE</scope>
    <source>
        <strain evidence="2">IBT 29495</strain>
    </source>
</reference>
<accession>A0A9W9XNZ3</accession>
<keyword evidence="3" id="KW-1185">Reference proteome</keyword>
<dbReference type="EMBL" id="JAPWDS010000005">
    <property type="protein sequence ID" value="KAJ5496501.1"/>
    <property type="molecule type" value="Genomic_DNA"/>
</dbReference>
<evidence type="ECO:0000256" key="1">
    <source>
        <dbReference type="SAM" id="MobiDB-lite"/>
    </source>
</evidence>
<protein>
    <submittedName>
        <fullName evidence="2">Uncharacterized protein</fullName>
    </submittedName>
</protein>
<dbReference type="AlphaFoldDB" id="A0A9W9XNZ3"/>
<sequence length="219" mass="25311">MSSEARPSSGAHPTDDKGKRKRPESPSQDLMPKKSRDVETSQMQSARINSIKVRRDAAVRIHHIHSKKQEKESSPRSCLHIVQGNLCQYPQITEELCGAARWPTEENAVNHPDRTFDDLGNFRKFLRGSRDEAELAVYLGLQDKHDLRHFALSWPVLRTWIMAPHKQIASLKVEINHLIQDGKELSCIEDPYEIWPQRPQESKEDAFLRNTHIMAWHLI</sequence>
<name>A0A9W9XNZ3_9EURO</name>
<comment type="caution">
    <text evidence="2">The sequence shown here is derived from an EMBL/GenBank/DDBJ whole genome shotgun (WGS) entry which is preliminary data.</text>
</comment>
<organism evidence="2 3">
    <name type="scientific">Penicillium fimorum</name>
    <dbReference type="NCBI Taxonomy" id="1882269"/>
    <lineage>
        <taxon>Eukaryota</taxon>
        <taxon>Fungi</taxon>
        <taxon>Dikarya</taxon>
        <taxon>Ascomycota</taxon>
        <taxon>Pezizomycotina</taxon>
        <taxon>Eurotiomycetes</taxon>
        <taxon>Eurotiomycetidae</taxon>
        <taxon>Eurotiales</taxon>
        <taxon>Aspergillaceae</taxon>
        <taxon>Penicillium</taxon>
    </lineage>
</organism>
<dbReference type="Proteomes" id="UP001149954">
    <property type="component" value="Unassembled WGS sequence"/>
</dbReference>
<proteinExistence type="predicted"/>
<feature type="region of interest" description="Disordered" evidence="1">
    <location>
        <begin position="1"/>
        <end position="52"/>
    </location>
</feature>
<evidence type="ECO:0000313" key="3">
    <source>
        <dbReference type="Proteomes" id="UP001149954"/>
    </source>
</evidence>
<dbReference type="OrthoDB" id="4261517at2759"/>
<evidence type="ECO:0000313" key="2">
    <source>
        <dbReference type="EMBL" id="KAJ5496501.1"/>
    </source>
</evidence>
<reference evidence="2" key="1">
    <citation type="submission" date="2022-12" db="EMBL/GenBank/DDBJ databases">
        <authorList>
            <person name="Petersen C."/>
        </authorList>
    </citation>
    <scope>NUCLEOTIDE SEQUENCE</scope>
    <source>
        <strain evidence="2">IBT 29495</strain>
    </source>
</reference>
<gene>
    <name evidence="2" type="ORF">N7463_008488</name>
</gene>